<keyword evidence="1" id="KW-0812">Transmembrane</keyword>
<sequence>MKQMLIALLLLVVAVLVIPLVTQLTVTTAVAIGVAAAIVTFVGSLMYVKDDKVVKTRGRSGRYVAGVMFTVAAVASYSFFVVAIVFGFAVLSGRVAKASNLIDAMTSDTYCTNRFATAAG</sequence>
<evidence type="ECO:0000313" key="2">
    <source>
        <dbReference type="EMBL" id="PIR88805.1"/>
    </source>
</evidence>
<keyword evidence="1" id="KW-0472">Membrane</keyword>
<dbReference type="AlphaFoldDB" id="A0A2H0USN2"/>
<reference evidence="3" key="1">
    <citation type="submission" date="2017-09" db="EMBL/GenBank/DDBJ databases">
        <title>Depth-based differentiation of microbial function through sediment-hosted aquifers and enrichment of novel symbionts in the deep terrestrial subsurface.</title>
        <authorList>
            <person name="Probst A.J."/>
            <person name="Ladd B."/>
            <person name="Jarett J.K."/>
            <person name="Geller-Mcgrath D.E."/>
            <person name="Sieber C.M.K."/>
            <person name="Emerson J.B."/>
            <person name="Anantharaman K."/>
            <person name="Thomas B.C."/>
            <person name="Malmstrom R."/>
            <person name="Stieglmeier M."/>
            <person name="Klingl A."/>
            <person name="Woyke T."/>
            <person name="Ryan C.M."/>
            <person name="Banfield J.F."/>
        </authorList>
    </citation>
    <scope>NUCLEOTIDE SEQUENCE [LARGE SCALE GENOMIC DNA]</scope>
</reference>
<evidence type="ECO:0000256" key="1">
    <source>
        <dbReference type="SAM" id="Phobius"/>
    </source>
</evidence>
<organism evidence="2 3">
    <name type="scientific">Candidatus Harrisonbacteria bacterium CG10_big_fil_rev_8_21_14_0_10_44_23</name>
    <dbReference type="NCBI Taxonomy" id="1974585"/>
    <lineage>
        <taxon>Bacteria</taxon>
        <taxon>Candidatus Harrisoniibacteriota</taxon>
    </lineage>
</organism>
<proteinExistence type="predicted"/>
<keyword evidence="1" id="KW-1133">Transmembrane helix</keyword>
<protein>
    <submittedName>
        <fullName evidence="2">Uncharacterized protein</fullName>
    </submittedName>
</protein>
<name>A0A2H0USN2_9BACT</name>
<evidence type="ECO:0000313" key="3">
    <source>
        <dbReference type="Proteomes" id="UP000229615"/>
    </source>
</evidence>
<dbReference type="EMBL" id="PFBB01000003">
    <property type="protein sequence ID" value="PIR88805.1"/>
    <property type="molecule type" value="Genomic_DNA"/>
</dbReference>
<feature type="transmembrane region" description="Helical" evidence="1">
    <location>
        <begin position="29"/>
        <end position="48"/>
    </location>
</feature>
<accession>A0A2H0USN2</accession>
<comment type="caution">
    <text evidence="2">The sequence shown here is derived from an EMBL/GenBank/DDBJ whole genome shotgun (WGS) entry which is preliminary data.</text>
</comment>
<dbReference type="Proteomes" id="UP000229615">
    <property type="component" value="Unassembled WGS sequence"/>
</dbReference>
<feature type="transmembrane region" description="Helical" evidence="1">
    <location>
        <begin position="69"/>
        <end position="91"/>
    </location>
</feature>
<gene>
    <name evidence="2" type="ORF">COU09_00295</name>
</gene>